<reference evidence="2 3" key="1">
    <citation type="submission" date="2024-04" db="EMBL/GenBank/DDBJ databases">
        <title>Genome assembly C_amara_ONT_v2.</title>
        <authorList>
            <person name="Yant L."/>
            <person name="Moore C."/>
            <person name="Slenker M."/>
        </authorList>
    </citation>
    <scope>NUCLEOTIDE SEQUENCE [LARGE SCALE GENOMIC DNA]</scope>
    <source>
        <tissue evidence="2">Leaf</tissue>
    </source>
</reference>
<feature type="region of interest" description="Disordered" evidence="1">
    <location>
        <begin position="1"/>
        <end position="20"/>
    </location>
</feature>
<protein>
    <submittedName>
        <fullName evidence="2">Uncharacterized protein</fullName>
    </submittedName>
</protein>
<dbReference type="EMBL" id="JBANAX010000031">
    <property type="protein sequence ID" value="KAL1225413.1"/>
    <property type="molecule type" value="Genomic_DNA"/>
</dbReference>
<organism evidence="2 3">
    <name type="scientific">Cardamine amara subsp. amara</name>
    <dbReference type="NCBI Taxonomy" id="228776"/>
    <lineage>
        <taxon>Eukaryota</taxon>
        <taxon>Viridiplantae</taxon>
        <taxon>Streptophyta</taxon>
        <taxon>Embryophyta</taxon>
        <taxon>Tracheophyta</taxon>
        <taxon>Spermatophyta</taxon>
        <taxon>Magnoliopsida</taxon>
        <taxon>eudicotyledons</taxon>
        <taxon>Gunneridae</taxon>
        <taxon>Pentapetalae</taxon>
        <taxon>rosids</taxon>
        <taxon>malvids</taxon>
        <taxon>Brassicales</taxon>
        <taxon>Brassicaceae</taxon>
        <taxon>Cardamineae</taxon>
        <taxon>Cardamine</taxon>
    </lineage>
</organism>
<gene>
    <name evidence="2" type="ORF">V5N11_009066</name>
</gene>
<proteinExistence type="predicted"/>
<evidence type="ECO:0000313" key="3">
    <source>
        <dbReference type="Proteomes" id="UP001558713"/>
    </source>
</evidence>
<name>A0ABD1C7I3_CARAN</name>
<accession>A0ABD1C7I3</accession>
<dbReference type="Proteomes" id="UP001558713">
    <property type="component" value="Unassembled WGS sequence"/>
</dbReference>
<evidence type="ECO:0000313" key="2">
    <source>
        <dbReference type="EMBL" id="KAL1225413.1"/>
    </source>
</evidence>
<keyword evidence="3" id="KW-1185">Reference proteome</keyword>
<comment type="caution">
    <text evidence="2">The sequence shown here is derived from an EMBL/GenBank/DDBJ whole genome shotgun (WGS) entry which is preliminary data.</text>
</comment>
<dbReference type="AlphaFoldDB" id="A0ABD1C7I3"/>
<evidence type="ECO:0000256" key="1">
    <source>
        <dbReference type="SAM" id="MobiDB-lite"/>
    </source>
</evidence>
<sequence length="139" mass="15719">MEEKEKLRAHGEETPKEKVISEKDPLFGIVEDHQVEICPFTGKPKIDKMVLEGMRQYLLMAEGAERLARAERIKSSLESLKNDPMGQRTMLRLESIPIVSSDINKGKGLVFNYGIERSNSNEVWDRDKVPSVSSSKSAE</sequence>